<dbReference type="OrthoDB" id="9987124at2"/>
<accession>A0A4Q7UC85</accession>
<name>A0A4Q7UC85_PSEST</name>
<sequence>MNAPDQRFTPGQVHMARPWLAGTELPAQRGILLREQLDISAEYVLLWFPGLGDPGARGALCAIARRDLTDDGQALAELPRTWVAKVYAAARRANRAGQWTWTGVGADIEAAHRANRRRSAR</sequence>
<gene>
    <name evidence="1" type="ORF">EV383_6266</name>
</gene>
<protein>
    <submittedName>
        <fullName evidence="1">Uncharacterized protein</fullName>
    </submittedName>
</protein>
<comment type="caution">
    <text evidence="1">The sequence shown here is derived from an EMBL/GenBank/DDBJ whole genome shotgun (WGS) entry which is preliminary data.</text>
</comment>
<evidence type="ECO:0000313" key="1">
    <source>
        <dbReference type="EMBL" id="RZT75525.1"/>
    </source>
</evidence>
<dbReference type="RefSeq" id="WP_130295432.1">
    <property type="nucleotide sequence ID" value="NZ_SHKL01000002.1"/>
</dbReference>
<dbReference type="Proteomes" id="UP000291591">
    <property type="component" value="Unassembled WGS sequence"/>
</dbReference>
<reference evidence="1 2" key="1">
    <citation type="submission" date="2019-02" db="EMBL/GenBank/DDBJ databases">
        <title>Sequencing the genomes of 1000 actinobacteria strains.</title>
        <authorList>
            <person name="Klenk H.-P."/>
        </authorList>
    </citation>
    <scope>NUCLEOTIDE SEQUENCE [LARGE SCALE GENOMIC DNA]</scope>
    <source>
        <strain evidence="1 2">DSM 45779</strain>
    </source>
</reference>
<organism evidence="1 2">
    <name type="scientific">Pseudonocardia sediminis</name>
    <dbReference type="NCBI Taxonomy" id="1397368"/>
    <lineage>
        <taxon>Bacteria</taxon>
        <taxon>Bacillati</taxon>
        <taxon>Actinomycetota</taxon>
        <taxon>Actinomycetes</taxon>
        <taxon>Pseudonocardiales</taxon>
        <taxon>Pseudonocardiaceae</taxon>
        <taxon>Pseudonocardia</taxon>
    </lineage>
</organism>
<keyword evidence="2" id="KW-1185">Reference proteome</keyword>
<evidence type="ECO:0000313" key="2">
    <source>
        <dbReference type="Proteomes" id="UP000291591"/>
    </source>
</evidence>
<dbReference type="EMBL" id="SHKL01000002">
    <property type="protein sequence ID" value="RZT75525.1"/>
    <property type="molecule type" value="Genomic_DNA"/>
</dbReference>
<dbReference type="AlphaFoldDB" id="A0A4Q7UC85"/>
<proteinExistence type="predicted"/>